<dbReference type="AlphaFoldDB" id="A0AAE3G6Q2"/>
<accession>A0AAE3G6Q2</accession>
<dbReference type="Proteomes" id="UP001205843">
    <property type="component" value="Unassembled WGS sequence"/>
</dbReference>
<gene>
    <name evidence="2" type="ORF">J2T57_002538</name>
</gene>
<evidence type="ECO:0000313" key="3">
    <source>
        <dbReference type="Proteomes" id="UP001205843"/>
    </source>
</evidence>
<dbReference type="EMBL" id="JALJXV010000006">
    <property type="protein sequence ID" value="MCP1675388.1"/>
    <property type="molecule type" value="Genomic_DNA"/>
</dbReference>
<keyword evidence="1" id="KW-0175">Coiled coil</keyword>
<reference evidence="2" key="1">
    <citation type="submission" date="2022-03" db="EMBL/GenBank/DDBJ databases">
        <title>Genomic Encyclopedia of Type Strains, Phase III (KMG-III): the genomes of soil and plant-associated and newly described type strains.</title>
        <authorList>
            <person name="Whitman W."/>
        </authorList>
    </citation>
    <scope>NUCLEOTIDE SEQUENCE</scope>
    <source>
        <strain evidence="2">ANL 6-2</strain>
    </source>
</reference>
<comment type="caution">
    <text evidence="2">The sequence shown here is derived from an EMBL/GenBank/DDBJ whole genome shotgun (WGS) entry which is preliminary data.</text>
</comment>
<name>A0AAE3G6Q2_9GAMM</name>
<organism evidence="2 3">
    <name type="scientific">Natronocella acetinitrilica</name>
    <dbReference type="NCBI Taxonomy" id="414046"/>
    <lineage>
        <taxon>Bacteria</taxon>
        <taxon>Pseudomonadati</taxon>
        <taxon>Pseudomonadota</taxon>
        <taxon>Gammaproteobacteria</taxon>
        <taxon>Chromatiales</taxon>
        <taxon>Ectothiorhodospiraceae</taxon>
        <taxon>Natronocella</taxon>
    </lineage>
</organism>
<evidence type="ECO:0000313" key="2">
    <source>
        <dbReference type="EMBL" id="MCP1675388.1"/>
    </source>
</evidence>
<protein>
    <submittedName>
        <fullName evidence="2">Uncharacterized protein</fullName>
    </submittedName>
</protein>
<feature type="coiled-coil region" evidence="1">
    <location>
        <begin position="6"/>
        <end position="36"/>
    </location>
</feature>
<proteinExistence type="predicted"/>
<keyword evidence="3" id="KW-1185">Reference proteome</keyword>
<dbReference type="RefSeq" id="WP_253478800.1">
    <property type="nucleotide sequence ID" value="NZ_JALJXV010000006.1"/>
</dbReference>
<evidence type="ECO:0000256" key="1">
    <source>
        <dbReference type="SAM" id="Coils"/>
    </source>
</evidence>
<sequence length="51" mass="6253">MSIVDINLKELDRRRLEELREAVEQEIENRRFEERLLWEVRRQSRGEAQAG</sequence>